<protein>
    <recommendedName>
        <fullName evidence="1">Thiol:disulfide interchange protein DsbD N-terminal domain-containing protein</fullName>
    </recommendedName>
</protein>
<dbReference type="EMBL" id="JACYTR010000058">
    <property type="protein sequence ID" value="MBD8527648.1"/>
    <property type="molecule type" value="Genomic_DNA"/>
</dbReference>
<comment type="caution">
    <text evidence="2">The sequence shown here is derived from an EMBL/GenBank/DDBJ whole genome shotgun (WGS) entry which is preliminary data.</text>
</comment>
<dbReference type="RefSeq" id="WP_332309409.1">
    <property type="nucleotide sequence ID" value="NZ_JACYTR010000058.1"/>
</dbReference>
<accession>A0AAW3ZPK3</accession>
<dbReference type="Proteomes" id="UP000613768">
    <property type="component" value="Unassembled WGS sequence"/>
</dbReference>
<dbReference type="AlphaFoldDB" id="A0AAW3ZPK3"/>
<proteinExistence type="predicted"/>
<dbReference type="InterPro" id="IPR028250">
    <property type="entry name" value="DsbDN"/>
</dbReference>
<evidence type="ECO:0000313" key="3">
    <source>
        <dbReference type="Proteomes" id="UP000613768"/>
    </source>
</evidence>
<dbReference type="Pfam" id="PF11412">
    <property type="entry name" value="DsbD_N"/>
    <property type="match status" value="1"/>
</dbReference>
<keyword evidence="3" id="KW-1185">Reference proteome</keyword>
<gene>
    <name evidence="2" type="ORF">IFO71_18030</name>
</gene>
<name>A0AAW3ZPK3_9GAMM</name>
<organism evidence="2 3">
    <name type="scientific">Pseudomarimonas arenosa</name>
    <dbReference type="NCBI Taxonomy" id="2774145"/>
    <lineage>
        <taxon>Bacteria</taxon>
        <taxon>Pseudomonadati</taxon>
        <taxon>Pseudomonadota</taxon>
        <taxon>Gammaproteobacteria</taxon>
        <taxon>Lysobacterales</taxon>
        <taxon>Lysobacteraceae</taxon>
        <taxon>Pseudomarimonas</taxon>
    </lineage>
</organism>
<reference evidence="2 3" key="1">
    <citation type="submission" date="2020-09" db="EMBL/GenBank/DDBJ databases">
        <title>Pseudoxanthomonas sp. CAU 1598 isolated from sand of Yaerae Beach.</title>
        <authorList>
            <person name="Kim W."/>
        </authorList>
    </citation>
    <scope>NUCLEOTIDE SEQUENCE [LARGE SCALE GENOMIC DNA]</scope>
    <source>
        <strain evidence="2 3">CAU 1598</strain>
    </source>
</reference>
<evidence type="ECO:0000313" key="2">
    <source>
        <dbReference type="EMBL" id="MBD8527648.1"/>
    </source>
</evidence>
<evidence type="ECO:0000259" key="1">
    <source>
        <dbReference type="Pfam" id="PF11412"/>
    </source>
</evidence>
<feature type="domain" description="Thiol:disulfide interchange protein DsbD N-terminal" evidence="1">
    <location>
        <begin position="25"/>
        <end position="142"/>
    </location>
</feature>
<sequence length="271" mass="30029">MVLSSVFLLASAGGDVVLTDHLRSQLVAESTAAVAGQSLRLGLLFEHEPLWHTYWVNPGDSGLPTRLRLTLPDGVSAQDVQWPAPQRFDLGDIVNYGYEGRILLPVNLLLPAELAGPSLSIELQARWLVCQEECIPGQASYRLQLPLASRAEADPRWQADFQRATQAQPKAVDWSATLSEQGDAVQLALHGNLPPQLAKARWFPHTPRLVANSALPTWQATVQGGHWRWRKSEFFSALPGQSEWWLRLGDETYRFVARSEPTTDHAEGTGK</sequence>